<proteinExistence type="predicted"/>
<comment type="caution">
    <text evidence="2">The sequence shown here is derived from an EMBL/GenBank/DDBJ whole genome shotgun (WGS) entry which is preliminary data.</text>
</comment>
<dbReference type="EMBL" id="JARJCW010000179">
    <property type="protein sequence ID" value="KAJ7189385.1"/>
    <property type="molecule type" value="Genomic_DNA"/>
</dbReference>
<name>A0AAD6Y0X2_9AGAR</name>
<protein>
    <submittedName>
        <fullName evidence="2">Uncharacterized protein</fullName>
    </submittedName>
</protein>
<gene>
    <name evidence="2" type="ORF">GGX14DRAFT_408846</name>
</gene>
<evidence type="ECO:0000313" key="3">
    <source>
        <dbReference type="Proteomes" id="UP001219525"/>
    </source>
</evidence>
<keyword evidence="3" id="KW-1185">Reference proteome</keyword>
<organism evidence="2 3">
    <name type="scientific">Mycena pura</name>
    <dbReference type="NCBI Taxonomy" id="153505"/>
    <lineage>
        <taxon>Eukaryota</taxon>
        <taxon>Fungi</taxon>
        <taxon>Dikarya</taxon>
        <taxon>Basidiomycota</taxon>
        <taxon>Agaricomycotina</taxon>
        <taxon>Agaricomycetes</taxon>
        <taxon>Agaricomycetidae</taxon>
        <taxon>Agaricales</taxon>
        <taxon>Marasmiineae</taxon>
        <taxon>Mycenaceae</taxon>
        <taxon>Mycena</taxon>
    </lineage>
</organism>
<sequence length="235" mass="25783">MRIPAAAQYRQIGARQDDYRDRHTQNRTRCAQAPLQAQGSAPSIVAHLWAANRTRCAQAPPRAQGSAPNIVAHRCCRASGQDSAPPSNRGYGTPDLHNMRDGGRVCAHPRERRVMHTCVGAAVPRDGVVGLHSHQSSAYGRQAAGSGSLRLRRRRSGRRLHGHLAASGVNKVWAPEDRWMAHKSGDELEASDGVQIRWVQRHSDHKSDHTSKAKHKEAQPISNSAGRASQFAKYV</sequence>
<dbReference type="Proteomes" id="UP001219525">
    <property type="component" value="Unassembled WGS sequence"/>
</dbReference>
<feature type="region of interest" description="Disordered" evidence="1">
    <location>
        <begin position="201"/>
        <end position="235"/>
    </location>
</feature>
<evidence type="ECO:0000313" key="2">
    <source>
        <dbReference type="EMBL" id="KAJ7189385.1"/>
    </source>
</evidence>
<dbReference type="AlphaFoldDB" id="A0AAD6Y0X2"/>
<feature type="region of interest" description="Disordered" evidence="1">
    <location>
        <begin position="1"/>
        <end position="20"/>
    </location>
</feature>
<reference evidence="2" key="1">
    <citation type="submission" date="2023-03" db="EMBL/GenBank/DDBJ databases">
        <title>Massive genome expansion in bonnet fungi (Mycena s.s.) driven by repeated elements and novel gene families across ecological guilds.</title>
        <authorList>
            <consortium name="Lawrence Berkeley National Laboratory"/>
            <person name="Harder C.B."/>
            <person name="Miyauchi S."/>
            <person name="Viragh M."/>
            <person name="Kuo A."/>
            <person name="Thoen E."/>
            <person name="Andreopoulos B."/>
            <person name="Lu D."/>
            <person name="Skrede I."/>
            <person name="Drula E."/>
            <person name="Henrissat B."/>
            <person name="Morin E."/>
            <person name="Kohler A."/>
            <person name="Barry K."/>
            <person name="LaButti K."/>
            <person name="Morin E."/>
            <person name="Salamov A."/>
            <person name="Lipzen A."/>
            <person name="Mereny Z."/>
            <person name="Hegedus B."/>
            <person name="Baldrian P."/>
            <person name="Stursova M."/>
            <person name="Weitz H."/>
            <person name="Taylor A."/>
            <person name="Grigoriev I.V."/>
            <person name="Nagy L.G."/>
            <person name="Martin F."/>
            <person name="Kauserud H."/>
        </authorList>
    </citation>
    <scope>NUCLEOTIDE SEQUENCE</scope>
    <source>
        <strain evidence="2">9144</strain>
    </source>
</reference>
<feature type="compositionally biased region" description="Basic and acidic residues" evidence="1">
    <location>
        <begin position="201"/>
        <end position="211"/>
    </location>
</feature>
<accession>A0AAD6Y0X2</accession>
<evidence type="ECO:0000256" key="1">
    <source>
        <dbReference type="SAM" id="MobiDB-lite"/>
    </source>
</evidence>